<keyword evidence="11 16" id="KW-0670">Pyruvate</keyword>
<dbReference type="SUPFAM" id="SSF52935">
    <property type="entry name" value="PK C-terminal domain-like"/>
    <property type="match status" value="1"/>
</dbReference>
<dbReference type="Proteomes" id="UP000548632">
    <property type="component" value="Unassembled WGS sequence"/>
</dbReference>
<keyword evidence="7 13" id="KW-0418">Kinase</keyword>
<dbReference type="NCBIfam" id="NF004978">
    <property type="entry name" value="PRK06354.1"/>
    <property type="match status" value="1"/>
</dbReference>
<dbReference type="GO" id="GO:0030955">
    <property type="term" value="F:potassium ion binding"/>
    <property type="evidence" value="ECO:0007669"/>
    <property type="project" value="UniProtKB-UniRule"/>
</dbReference>
<evidence type="ECO:0000256" key="13">
    <source>
        <dbReference type="RuleBase" id="RU000504"/>
    </source>
</evidence>
<keyword evidence="5" id="KW-0479">Metal-binding</keyword>
<evidence type="ECO:0000259" key="14">
    <source>
        <dbReference type="Pfam" id="PF00224"/>
    </source>
</evidence>
<evidence type="ECO:0000256" key="2">
    <source>
        <dbReference type="ARBA" id="ARBA00008663"/>
    </source>
</evidence>
<dbReference type="NCBIfam" id="NF004491">
    <property type="entry name" value="PRK05826.1"/>
    <property type="match status" value="1"/>
</dbReference>
<keyword evidence="9 13" id="KW-0460">Magnesium</keyword>
<dbReference type="InterPro" id="IPR040442">
    <property type="entry name" value="Pyrv_kinase-like_dom_sf"/>
</dbReference>
<dbReference type="Gene3D" id="2.40.33.10">
    <property type="entry name" value="PK beta-barrel domain-like"/>
    <property type="match status" value="1"/>
</dbReference>
<evidence type="ECO:0000256" key="1">
    <source>
        <dbReference type="ARBA" id="ARBA00004997"/>
    </source>
</evidence>
<dbReference type="GO" id="GO:0004743">
    <property type="term" value="F:pyruvate kinase activity"/>
    <property type="evidence" value="ECO:0007669"/>
    <property type="project" value="UniProtKB-UniRule"/>
</dbReference>
<dbReference type="AlphaFoldDB" id="A0A839HDH3"/>
<dbReference type="SUPFAM" id="SSF51621">
    <property type="entry name" value="Phosphoenolpyruvate/pyruvate domain"/>
    <property type="match status" value="1"/>
</dbReference>
<protein>
    <recommendedName>
        <fullName evidence="3 12">Pyruvate kinase</fullName>
        <ecNumber evidence="3 12">2.7.1.40</ecNumber>
    </recommendedName>
</protein>
<dbReference type="InterPro" id="IPR015813">
    <property type="entry name" value="Pyrv/PenolPyrv_kinase-like_dom"/>
</dbReference>
<dbReference type="PRINTS" id="PR01050">
    <property type="entry name" value="PYRUVTKNASE"/>
</dbReference>
<evidence type="ECO:0000256" key="5">
    <source>
        <dbReference type="ARBA" id="ARBA00022723"/>
    </source>
</evidence>
<dbReference type="GO" id="GO:0000287">
    <property type="term" value="F:magnesium ion binding"/>
    <property type="evidence" value="ECO:0007669"/>
    <property type="project" value="UniProtKB-UniRule"/>
</dbReference>
<dbReference type="RefSeq" id="WP_182582182.1">
    <property type="nucleotide sequence ID" value="NZ_JABVCQ010000004.1"/>
</dbReference>
<dbReference type="NCBIfam" id="TIGR01064">
    <property type="entry name" value="pyruv_kin"/>
    <property type="match status" value="1"/>
</dbReference>
<gene>
    <name evidence="16" type="primary">pyk</name>
    <name evidence="16" type="ORF">HUK38_02350</name>
</gene>
<dbReference type="GO" id="GO:0005524">
    <property type="term" value="F:ATP binding"/>
    <property type="evidence" value="ECO:0007669"/>
    <property type="project" value="UniProtKB-KW"/>
</dbReference>
<evidence type="ECO:0000259" key="15">
    <source>
        <dbReference type="Pfam" id="PF02887"/>
    </source>
</evidence>
<evidence type="ECO:0000256" key="8">
    <source>
        <dbReference type="ARBA" id="ARBA00022840"/>
    </source>
</evidence>
<evidence type="ECO:0000256" key="10">
    <source>
        <dbReference type="ARBA" id="ARBA00023152"/>
    </source>
</evidence>
<keyword evidence="8" id="KW-0067">ATP-binding</keyword>
<feature type="domain" description="Pyruvate kinase barrel" evidence="14">
    <location>
        <begin position="3"/>
        <end position="322"/>
    </location>
</feature>
<dbReference type="InterPro" id="IPR036918">
    <property type="entry name" value="Pyrv_Knase_C_sf"/>
</dbReference>
<dbReference type="FunFam" id="2.40.33.10:FF:000001">
    <property type="entry name" value="Pyruvate kinase"/>
    <property type="match status" value="1"/>
</dbReference>
<comment type="caution">
    <text evidence="16">The sequence shown here is derived from an EMBL/GenBank/DDBJ whole genome shotgun (WGS) entry which is preliminary data.</text>
</comment>
<comment type="pathway">
    <text evidence="1 13">Carbohydrate degradation; glycolysis; pyruvate from D-glyceraldehyde 3-phosphate: step 5/5.</text>
</comment>
<feature type="domain" description="Pyruvate kinase C-terminal" evidence="15">
    <location>
        <begin position="355"/>
        <end position="469"/>
    </location>
</feature>
<keyword evidence="10 13" id="KW-0324">Glycolysis</keyword>
<dbReference type="Pfam" id="PF02887">
    <property type="entry name" value="PK_C"/>
    <property type="match status" value="1"/>
</dbReference>
<dbReference type="EC" id="2.7.1.40" evidence="3 12"/>
<dbReference type="InterPro" id="IPR001697">
    <property type="entry name" value="Pyr_Knase"/>
</dbReference>
<comment type="similarity">
    <text evidence="2 13">Belongs to the pyruvate kinase family.</text>
</comment>
<evidence type="ECO:0000256" key="3">
    <source>
        <dbReference type="ARBA" id="ARBA00012142"/>
    </source>
</evidence>
<comment type="catalytic activity">
    <reaction evidence="13">
        <text>pyruvate + ATP = phosphoenolpyruvate + ADP + H(+)</text>
        <dbReference type="Rhea" id="RHEA:18157"/>
        <dbReference type="ChEBI" id="CHEBI:15361"/>
        <dbReference type="ChEBI" id="CHEBI:15378"/>
        <dbReference type="ChEBI" id="CHEBI:30616"/>
        <dbReference type="ChEBI" id="CHEBI:58702"/>
        <dbReference type="ChEBI" id="CHEBI:456216"/>
        <dbReference type="EC" id="2.7.1.40"/>
    </reaction>
</comment>
<evidence type="ECO:0000256" key="6">
    <source>
        <dbReference type="ARBA" id="ARBA00022741"/>
    </source>
</evidence>
<dbReference type="InterPro" id="IPR015806">
    <property type="entry name" value="Pyrv_Knase_insert_dom_sf"/>
</dbReference>
<evidence type="ECO:0000256" key="7">
    <source>
        <dbReference type="ARBA" id="ARBA00022777"/>
    </source>
</evidence>
<dbReference type="GO" id="GO:0016301">
    <property type="term" value="F:kinase activity"/>
    <property type="evidence" value="ECO:0007669"/>
    <property type="project" value="UniProtKB-KW"/>
</dbReference>
<evidence type="ECO:0000313" key="16">
    <source>
        <dbReference type="EMBL" id="MBB1125069.1"/>
    </source>
</evidence>
<dbReference type="EMBL" id="JABVCQ010000004">
    <property type="protein sequence ID" value="MBB1125069.1"/>
    <property type="molecule type" value="Genomic_DNA"/>
</dbReference>
<organism evidence="16 17">
    <name type="scientific">Thiospirillum jenense</name>
    <dbReference type="NCBI Taxonomy" id="1653858"/>
    <lineage>
        <taxon>Bacteria</taxon>
        <taxon>Pseudomonadati</taxon>
        <taxon>Pseudomonadota</taxon>
        <taxon>Gammaproteobacteria</taxon>
        <taxon>Chromatiales</taxon>
        <taxon>Chromatiaceae</taxon>
        <taxon>Thiospirillum</taxon>
    </lineage>
</organism>
<dbReference type="Gene3D" id="3.20.20.60">
    <property type="entry name" value="Phosphoenolpyruvate-binding domains"/>
    <property type="match status" value="1"/>
</dbReference>
<evidence type="ECO:0000256" key="4">
    <source>
        <dbReference type="ARBA" id="ARBA00022679"/>
    </source>
</evidence>
<keyword evidence="4 13" id="KW-0808">Transferase</keyword>
<evidence type="ECO:0000256" key="11">
    <source>
        <dbReference type="ARBA" id="ARBA00023317"/>
    </source>
</evidence>
<proteinExistence type="inferred from homology"/>
<dbReference type="Gene3D" id="3.40.1380.20">
    <property type="entry name" value="Pyruvate kinase, C-terminal domain"/>
    <property type="match status" value="1"/>
</dbReference>
<sequence length="480" mass="51540">MPRRTKIVATLGPATDDPQVLDELIVAGLDVVRINLSHDRHDRHRERAAQVRARAAALGREIGLLIDLQGPKIRIGQFVGGRVMLHEGDMFAIDGDCPLDGGTADCVGTTFLTLAADVSAGDTLLLDDGAIELTVISVHGRRVNCTVTTGGVLSNNKGINKKGGGLSAPALTDKDRQDILFAATLDADYVAVSFVRCADDVHLARQLFEQAGGHGGIVAKIERAEALNDLDNIIDASDAIMVARGDLGVEIGDAKLPAVQKQLIHLARARNCVVITATQMMQSMIESPIPTRAEVFDVANAVLDGTDAVMLSAESSIGKNPPLVVEALHRICEEAEKQARRSAHRIDSVFGRVDEAIAMAAMYTANHLGVKAIAALTETGSTVKWMSRISSGIPIYALTRHRMTRHKVTLFRGVYPIAFDVATTDVHEVNHAVIEELLRDGVVNLGDLVIITKGDRSGVEGQTNLMKIMRVGEHCLHLED</sequence>
<dbReference type="PANTHER" id="PTHR11817">
    <property type="entry name" value="PYRUVATE KINASE"/>
    <property type="match status" value="1"/>
</dbReference>
<dbReference type="UniPathway" id="UPA00109">
    <property type="reaction ID" value="UER00188"/>
</dbReference>
<evidence type="ECO:0000256" key="12">
    <source>
        <dbReference type="NCBIfam" id="TIGR01064"/>
    </source>
</evidence>
<name>A0A839HDH3_9GAMM</name>
<keyword evidence="17" id="KW-1185">Reference proteome</keyword>
<reference evidence="16 17" key="1">
    <citation type="journal article" date="2020" name="Arch. Microbiol.">
        <title>The genome sequence of the giant phototrophic gammaproteobacterium Thiospirillum jenense gives insight into its physiological properties and phylogenetic relationships.</title>
        <authorList>
            <person name="Imhoff J.F."/>
            <person name="Meyer T.E."/>
            <person name="Kyndt J.A."/>
        </authorList>
    </citation>
    <scope>NUCLEOTIDE SEQUENCE [LARGE SCALE GENOMIC DNA]</scope>
    <source>
        <strain evidence="16 17">DSM 216</strain>
    </source>
</reference>
<evidence type="ECO:0000256" key="9">
    <source>
        <dbReference type="ARBA" id="ARBA00022842"/>
    </source>
</evidence>
<dbReference type="SUPFAM" id="SSF50800">
    <property type="entry name" value="PK beta-barrel domain-like"/>
    <property type="match status" value="1"/>
</dbReference>
<dbReference type="InterPro" id="IPR015793">
    <property type="entry name" value="Pyrv_Knase_brl"/>
</dbReference>
<keyword evidence="6" id="KW-0547">Nucleotide-binding</keyword>
<accession>A0A839HDH3</accession>
<dbReference type="InterPro" id="IPR011037">
    <property type="entry name" value="Pyrv_Knase-like_insert_dom_sf"/>
</dbReference>
<dbReference type="Pfam" id="PF00224">
    <property type="entry name" value="PK"/>
    <property type="match status" value="1"/>
</dbReference>
<dbReference type="InterPro" id="IPR015795">
    <property type="entry name" value="Pyrv_Knase_C"/>
</dbReference>
<evidence type="ECO:0000313" key="17">
    <source>
        <dbReference type="Proteomes" id="UP000548632"/>
    </source>
</evidence>